<proteinExistence type="predicted"/>
<gene>
    <name evidence="1" type="ORF">L596_024541</name>
</gene>
<dbReference type="AlphaFoldDB" id="A0A4U5MH28"/>
<dbReference type="EMBL" id="AZBU02000008">
    <property type="protein sequence ID" value="TKR68577.1"/>
    <property type="molecule type" value="Genomic_DNA"/>
</dbReference>
<organism evidence="1 2">
    <name type="scientific">Steinernema carpocapsae</name>
    <name type="common">Entomopathogenic nematode</name>
    <dbReference type="NCBI Taxonomy" id="34508"/>
    <lineage>
        <taxon>Eukaryota</taxon>
        <taxon>Metazoa</taxon>
        <taxon>Ecdysozoa</taxon>
        <taxon>Nematoda</taxon>
        <taxon>Chromadorea</taxon>
        <taxon>Rhabditida</taxon>
        <taxon>Tylenchina</taxon>
        <taxon>Panagrolaimomorpha</taxon>
        <taxon>Strongyloidoidea</taxon>
        <taxon>Steinernematidae</taxon>
        <taxon>Steinernema</taxon>
    </lineage>
</organism>
<comment type="caution">
    <text evidence="1">The sequence shown here is derived from an EMBL/GenBank/DDBJ whole genome shotgun (WGS) entry which is preliminary data.</text>
</comment>
<reference evidence="1 2" key="2">
    <citation type="journal article" date="2019" name="G3 (Bethesda)">
        <title>Hybrid Assembly of the Genome of the Entomopathogenic Nematode Steinernema carpocapsae Identifies the X-Chromosome.</title>
        <authorList>
            <person name="Serra L."/>
            <person name="Macchietto M."/>
            <person name="Macias-Munoz A."/>
            <person name="McGill C.J."/>
            <person name="Rodriguez I.M."/>
            <person name="Rodriguez B."/>
            <person name="Murad R."/>
            <person name="Mortazavi A."/>
        </authorList>
    </citation>
    <scope>NUCLEOTIDE SEQUENCE [LARGE SCALE GENOMIC DNA]</scope>
    <source>
        <strain evidence="1 2">ALL</strain>
    </source>
</reference>
<evidence type="ECO:0000313" key="2">
    <source>
        <dbReference type="Proteomes" id="UP000298663"/>
    </source>
</evidence>
<keyword evidence="2" id="KW-1185">Reference proteome</keyword>
<reference evidence="1 2" key="1">
    <citation type="journal article" date="2015" name="Genome Biol.">
        <title>Comparative genomics of Steinernema reveals deeply conserved gene regulatory networks.</title>
        <authorList>
            <person name="Dillman A.R."/>
            <person name="Macchietto M."/>
            <person name="Porter C.F."/>
            <person name="Rogers A."/>
            <person name="Williams B."/>
            <person name="Antoshechkin I."/>
            <person name="Lee M.M."/>
            <person name="Goodwin Z."/>
            <person name="Lu X."/>
            <person name="Lewis E.E."/>
            <person name="Goodrich-Blair H."/>
            <person name="Stock S.P."/>
            <person name="Adams B.J."/>
            <person name="Sternberg P.W."/>
            <person name="Mortazavi A."/>
        </authorList>
    </citation>
    <scope>NUCLEOTIDE SEQUENCE [LARGE SCALE GENOMIC DNA]</scope>
    <source>
        <strain evidence="1 2">ALL</strain>
    </source>
</reference>
<name>A0A4U5MH28_STECR</name>
<dbReference type="Proteomes" id="UP000298663">
    <property type="component" value="Unassembled WGS sequence"/>
</dbReference>
<sequence>MLPCAEIALKFKVKNCNLVRVGAVGFNIPTGLFENARSKKANFLTQTQTDIRFYYKVAQKNAWLDNLGQPLTVHTKQSHFKLTRSKPPVGIANK</sequence>
<protein>
    <submittedName>
        <fullName evidence="1">Uncharacterized protein</fullName>
    </submittedName>
</protein>
<evidence type="ECO:0000313" key="1">
    <source>
        <dbReference type="EMBL" id="TKR68577.1"/>
    </source>
</evidence>
<accession>A0A4U5MH28</accession>